<gene>
    <name evidence="1" type="ORF">NM208_g4423</name>
</gene>
<organism evidence="1 2">
    <name type="scientific">Fusarium decemcellulare</name>
    <dbReference type="NCBI Taxonomy" id="57161"/>
    <lineage>
        <taxon>Eukaryota</taxon>
        <taxon>Fungi</taxon>
        <taxon>Dikarya</taxon>
        <taxon>Ascomycota</taxon>
        <taxon>Pezizomycotina</taxon>
        <taxon>Sordariomycetes</taxon>
        <taxon>Hypocreomycetidae</taxon>
        <taxon>Hypocreales</taxon>
        <taxon>Nectriaceae</taxon>
        <taxon>Fusarium</taxon>
        <taxon>Fusarium decemcellulare species complex</taxon>
    </lineage>
</organism>
<evidence type="ECO:0000313" key="1">
    <source>
        <dbReference type="EMBL" id="KAJ3541824.1"/>
    </source>
</evidence>
<dbReference type="Proteomes" id="UP001148629">
    <property type="component" value="Unassembled WGS sequence"/>
</dbReference>
<accession>A0ACC1SKS0</accession>
<comment type="caution">
    <text evidence="1">The sequence shown here is derived from an EMBL/GenBank/DDBJ whole genome shotgun (WGS) entry which is preliminary data.</text>
</comment>
<dbReference type="EMBL" id="JANRMS010000329">
    <property type="protein sequence ID" value="KAJ3541824.1"/>
    <property type="molecule type" value="Genomic_DNA"/>
</dbReference>
<proteinExistence type="predicted"/>
<protein>
    <submittedName>
        <fullName evidence="1">Uncharacterized protein</fullName>
    </submittedName>
</protein>
<sequence>MDSIIRTTQVFGLTSSIFLGGVNIGASHLTVPLLYTRPISISTPLFNELYLRGAVSLVPLGILSGTASALVAYLVPSQRTLWAAAAAATLAQTPWTLLVMMSTNNRLNAIAFSSHEQEKTSQEEVVGLLKRWWWMNIVRGLLALGGGLTAVWAVMSEQLL</sequence>
<evidence type="ECO:0000313" key="2">
    <source>
        <dbReference type="Proteomes" id="UP001148629"/>
    </source>
</evidence>
<reference evidence="1" key="1">
    <citation type="submission" date="2022-08" db="EMBL/GenBank/DDBJ databases">
        <title>Genome Sequence of Fusarium decemcellulare.</title>
        <authorList>
            <person name="Buettner E."/>
        </authorList>
    </citation>
    <scope>NUCLEOTIDE SEQUENCE</scope>
    <source>
        <strain evidence="1">Babe19</strain>
    </source>
</reference>
<name>A0ACC1SKS0_9HYPO</name>
<keyword evidence="2" id="KW-1185">Reference proteome</keyword>